<reference evidence="1 2" key="1">
    <citation type="journal article" date="2018" name="Aquat. Microb. Ecol.">
        <title>Gammaproteobacterial methanotrophs dominate.</title>
        <authorList>
            <person name="Rissanen A.J."/>
            <person name="Saarenheimo J."/>
            <person name="Tiirola M."/>
            <person name="Peura S."/>
            <person name="Aalto S.L."/>
            <person name="Karvinen A."/>
            <person name="Nykanen H."/>
        </authorList>
    </citation>
    <scope>NUCLEOTIDE SEQUENCE [LARGE SCALE GENOMIC DNA]</scope>
    <source>
        <strain evidence="1">AMbin10</strain>
    </source>
</reference>
<gene>
    <name evidence="1" type="ORF">DM484_13620</name>
</gene>
<accession>A0A2W4R1A5</accession>
<evidence type="ECO:0000313" key="1">
    <source>
        <dbReference type="EMBL" id="PZN78065.1"/>
    </source>
</evidence>
<dbReference type="InterPro" id="IPR026349">
    <property type="entry name" value="CHP04255"/>
</dbReference>
<dbReference type="Proteomes" id="UP000249396">
    <property type="component" value="Unassembled WGS sequence"/>
</dbReference>
<dbReference type="NCBIfam" id="TIGR04255">
    <property type="entry name" value="sporadTIGR04255"/>
    <property type="match status" value="1"/>
</dbReference>
<evidence type="ECO:0000313" key="2">
    <source>
        <dbReference type="Proteomes" id="UP000249396"/>
    </source>
</evidence>
<dbReference type="EMBL" id="QJPH01000325">
    <property type="protein sequence ID" value="PZN78065.1"/>
    <property type="molecule type" value="Genomic_DNA"/>
</dbReference>
<comment type="caution">
    <text evidence="1">The sequence shown here is derived from an EMBL/GenBank/DDBJ whole genome shotgun (WGS) entry which is preliminary data.</text>
</comment>
<name>A0A2W4R1A5_9GAMM</name>
<protein>
    <recommendedName>
        <fullName evidence="3">TIGR04255 family protein</fullName>
    </recommendedName>
</protein>
<sequence>MGLSFKNSPLVEIIAEMRWDLPWVNQSSIQDIGSVVPMPSTLANQHEEFYMRFGSNIAAAGFQRIERLVPPNFFQLPYQPVYRFRHNAEERGARIYQLGAGFFSVNATPPYKSWAEFKPLVSAGIDALLKSRSADESSVPFRSISLRYIDAFNNELTDERSIAEFMDVLGFQIKIPDAIGLHTSDLAKIQPLLQLTVPVAIGQLNISIADGMVNNESAIIMDTIVSNTAEIGCSREEIMAVFEQTHSLIHSMFVDLTKPLHEHMQPEETGQC</sequence>
<dbReference type="AlphaFoldDB" id="A0A2W4R1A5"/>
<evidence type="ECO:0008006" key="3">
    <source>
        <dbReference type="Google" id="ProtNLM"/>
    </source>
</evidence>
<proteinExistence type="predicted"/>
<organism evidence="1 2">
    <name type="scientific">Candidatus Methylumidiphilus alinenensis</name>
    <dbReference type="NCBI Taxonomy" id="2202197"/>
    <lineage>
        <taxon>Bacteria</taxon>
        <taxon>Pseudomonadati</taxon>
        <taxon>Pseudomonadota</taxon>
        <taxon>Gammaproteobacteria</taxon>
        <taxon>Methylococcales</taxon>
        <taxon>Candidatus Methylumidiphilus</taxon>
    </lineage>
</organism>